<dbReference type="Proteomes" id="UP000199236">
    <property type="component" value="Unassembled WGS sequence"/>
</dbReference>
<dbReference type="Pfam" id="PF01177">
    <property type="entry name" value="Asp_Glu_race"/>
    <property type="match status" value="1"/>
</dbReference>
<dbReference type="InterPro" id="IPR052186">
    <property type="entry name" value="Hydantoin_racemase-like"/>
</dbReference>
<dbReference type="FunFam" id="3.40.50.12500:FF:000001">
    <property type="entry name" value="Putative hydantoin racemase"/>
    <property type="match status" value="1"/>
</dbReference>
<sequence length="248" mass="25963">MKLSVINPNTTRSMTETIASAARGVAAVGTEITPQTSEMGPVSIEGYYDEALAVPGLLQQLSRAEGQGAEAAIIACFDDTGLDAARAMAGIPVLGICQSALALASFIAQRYSIITTMERSRIPIEDLVRRYGHAERCKARAADIPVLSLEDPNSNARDRLRSEIATSILEDRAEAIILGCAGMAELAASLQAEFGLPVIDGVAAAVKQAEALTTLGLATSKGGVYAPPVAKPYHGLLEPFAPEQIQNA</sequence>
<proteinExistence type="inferred from homology"/>
<comment type="catalytic activity">
    <reaction evidence="5">
        <text>D-5-benzylhydantoin = L-5-benzylhydantoin</text>
        <dbReference type="Rhea" id="RHEA:83991"/>
        <dbReference type="ChEBI" id="CHEBI:176864"/>
        <dbReference type="ChEBI" id="CHEBI:233540"/>
    </reaction>
</comment>
<accession>A0A1I5CQU6</accession>
<evidence type="ECO:0000256" key="6">
    <source>
        <dbReference type="ARBA" id="ARBA00093234"/>
    </source>
</evidence>
<dbReference type="EMBL" id="FOVR01000002">
    <property type="protein sequence ID" value="SFN89302.1"/>
    <property type="molecule type" value="Genomic_DNA"/>
</dbReference>
<dbReference type="OrthoDB" id="9791723at2"/>
<evidence type="ECO:0000313" key="8">
    <source>
        <dbReference type="Proteomes" id="UP000199236"/>
    </source>
</evidence>
<keyword evidence="8" id="KW-1185">Reference proteome</keyword>
<evidence type="ECO:0000256" key="5">
    <source>
        <dbReference type="ARBA" id="ARBA00093199"/>
    </source>
</evidence>
<dbReference type="PANTHER" id="PTHR28047:SF5">
    <property type="entry name" value="PROTEIN DCG1"/>
    <property type="match status" value="1"/>
</dbReference>
<evidence type="ECO:0000256" key="1">
    <source>
        <dbReference type="ARBA" id="ARBA00038414"/>
    </source>
</evidence>
<dbReference type="RefSeq" id="WP_090069636.1">
    <property type="nucleotide sequence ID" value="NZ_FOVR01000002.1"/>
</dbReference>
<dbReference type="InterPro" id="IPR015942">
    <property type="entry name" value="Asp/Glu/hydantoin_racemase"/>
</dbReference>
<organism evidence="7 8">
    <name type="scientific">Cohaesibacter marisflavi</name>
    <dbReference type="NCBI Taxonomy" id="655353"/>
    <lineage>
        <taxon>Bacteria</taxon>
        <taxon>Pseudomonadati</taxon>
        <taxon>Pseudomonadota</taxon>
        <taxon>Alphaproteobacteria</taxon>
        <taxon>Hyphomicrobiales</taxon>
        <taxon>Cohaesibacteraceae</taxon>
    </lineage>
</organism>
<comment type="similarity">
    <text evidence="1">Belongs to the HyuE racemase family.</text>
</comment>
<evidence type="ECO:0000256" key="4">
    <source>
        <dbReference type="ARBA" id="ARBA00067972"/>
    </source>
</evidence>
<dbReference type="GO" id="GO:0036348">
    <property type="term" value="F:hydantoin racemase activity"/>
    <property type="evidence" value="ECO:0007669"/>
    <property type="project" value="UniProtKB-EC"/>
</dbReference>
<comment type="catalytic activity">
    <reaction evidence="2">
        <text>a D-5-monosubstituted hydantoin = a L-5-monosubstituted hydantoin</text>
        <dbReference type="Rhea" id="RHEA:46624"/>
        <dbReference type="ChEBI" id="CHEBI:86339"/>
        <dbReference type="ChEBI" id="CHEBI:86340"/>
        <dbReference type="EC" id="5.1.99.5"/>
    </reaction>
</comment>
<dbReference type="InterPro" id="IPR053714">
    <property type="entry name" value="Iso_Racemase_Enz_sf"/>
</dbReference>
<dbReference type="AlphaFoldDB" id="A0A1I5CQU6"/>
<name>A0A1I5CQU6_9HYPH</name>
<protein>
    <recommendedName>
        <fullName evidence="4">Hydantoin racemase</fullName>
        <ecNumber evidence="3">5.1.99.5</ecNumber>
    </recommendedName>
</protein>
<evidence type="ECO:0000256" key="3">
    <source>
        <dbReference type="ARBA" id="ARBA00066406"/>
    </source>
</evidence>
<evidence type="ECO:0000313" key="7">
    <source>
        <dbReference type="EMBL" id="SFN89302.1"/>
    </source>
</evidence>
<reference evidence="7 8" key="1">
    <citation type="submission" date="2016-10" db="EMBL/GenBank/DDBJ databases">
        <authorList>
            <person name="de Groot N.N."/>
        </authorList>
    </citation>
    <scope>NUCLEOTIDE SEQUENCE [LARGE SCALE GENOMIC DNA]</scope>
    <source>
        <strain evidence="7 8">CGMCC 1.9157</strain>
    </source>
</reference>
<dbReference type="STRING" id="655353.SAMN04488056_102314"/>
<dbReference type="Gene3D" id="3.40.50.12500">
    <property type="match status" value="1"/>
</dbReference>
<dbReference type="PANTHER" id="PTHR28047">
    <property type="entry name" value="PROTEIN DCG1"/>
    <property type="match status" value="1"/>
</dbReference>
<evidence type="ECO:0000256" key="2">
    <source>
        <dbReference type="ARBA" id="ARBA00051635"/>
    </source>
</evidence>
<dbReference type="EC" id="5.1.99.5" evidence="3"/>
<gene>
    <name evidence="7" type="ORF">SAMN04488056_102314</name>
</gene>
<comment type="catalytic activity">
    <reaction evidence="6">
        <text>D-5-isobutylhydantoin = L-5-isobutylhydantoin</text>
        <dbReference type="Rhea" id="RHEA:84231"/>
        <dbReference type="ChEBI" id="CHEBI:233609"/>
        <dbReference type="ChEBI" id="CHEBI:233610"/>
    </reaction>
</comment>
<dbReference type="GO" id="GO:0047661">
    <property type="term" value="F:amino-acid racemase activity"/>
    <property type="evidence" value="ECO:0007669"/>
    <property type="project" value="InterPro"/>
</dbReference>